<comment type="cofactor">
    <cofactor evidence="1">
        <name>Mg(2+)</name>
        <dbReference type="ChEBI" id="CHEBI:18420"/>
    </cofactor>
</comment>
<dbReference type="SFLD" id="SFLDS00001">
    <property type="entry name" value="Enolase"/>
    <property type="match status" value="1"/>
</dbReference>
<evidence type="ECO:0000313" key="6">
    <source>
        <dbReference type="Proteomes" id="UP001583193"/>
    </source>
</evidence>
<evidence type="ECO:0000259" key="4">
    <source>
        <dbReference type="SMART" id="SM00922"/>
    </source>
</evidence>
<comment type="caution">
    <text evidence="5">The sequence shown here is derived from an EMBL/GenBank/DDBJ whole genome shotgun (WGS) entry which is preliminary data.</text>
</comment>
<dbReference type="Pfam" id="PF13378">
    <property type="entry name" value="MR_MLE_C"/>
    <property type="match status" value="1"/>
</dbReference>
<keyword evidence="2" id="KW-0479">Metal-binding</keyword>
<dbReference type="Gene3D" id="3.20.20.120">
    <property type="entry name" value="Enolase-like C-terminal domain"/>
    <property type="match status" value="1"/>
</dbReference>
<evidence type="ECO:0000256" key="1">
    <source>
        <dbReference type="ARBA" id="ARBA00001946"/>
    </source>
</evidence>
<dbReference type="SFLD" id="SFLDG00179">
    <property type="entry name" value="mandelate_racemase"/>
    <property type="match status" value="1"/>
</dbReference>
<dbReference type="SUPFAM" id="SSF54826">
    <property type="entry name" value="Enolase N-terminal domain-like"/>
    <property type="match status" value="1"/>
</dbReference>
<name>A0ABR3X647_9EURO</name>
<sequence length="392" mass="43330">MVKIESISSHILRVPLEQDKVFYSSQAKFTERNSYLVRIETDTGLIGWGEGGQYGPAEPVAAIVDHVFAQKLLGRDPTQPVVIWEELYAFSRDFGQKGTYIEAISAIDIALWDISGQVAGLPVCKMLGGAFRGKVKAYATGCYYPEKFDDMSGVLEKLRKDVSGYRESGFDMLKVKIGLLDVHADAERLRVIREHVGPDVDIMVDANHAYSASTAIQMGRLMAPYNIRFFEEPVVPEDKEGYRRVRADNPVPVAGGETEFTRFGFHDFISGGCVDIVQPDLGVCGGFTAFTQILAIATVHGVLVVPHVWGSGIAVAAALQAIAIIPPTPHTANPIPLQNEPVVEFDRTHNSLRDDLLNEKFTLEDCYVRVPQTRGLGVTVNMDVLKRYEVKW</sequence>
<dbReference type="InterPro" id="IPR013342">
    <property type="entry name" value="Mandelate_racemase_C"/>
</dbReference>
<dbReference type="Proteomes" id="UP001583193">
    <property type="component" value="Unassembled WGS sequence"/>
</dbReference>
<dbReference type="CDD" id="cd03316">
    <property type="entry name" value="MR_like"/>
    <property type="match status" value="1"/>
</dbReference>
<gene>
    <name evidence="5" type="ORF">Plec18167_007145</name>
</gene>
<feature type="domain" description="Mandelate racemase/muconate lactonizing enzyme C-terminal" evidence="4">
    <location>
        <begin position="155"/>
        <end position="252"/>
    </location>
</feature>
<reference evidence="5 6" key="1">
    <citation type="journal article" date="2024" name="IMA Fungus">
        <title>IMA Genome - F19 : A genome assembly and annotation guide to empower mycologists, including annotated draft genome sequences of Ceratocystis pirilliformis, Diaporthe australafricana, Fusarium ophioides, Paecilomyces lecythidis, and Sporothrix stenoceras.</title>
        <authorList>
            <person name="Aylward J."/>
            <person name="Wilson A.M."/>
            <person name="Visagie C.M."/>
            <person name="Spraker J."/>
            <person name="Barnes I."/>
            <person name="Buitendag C."/>
            <person name="Ceriani C."/>
            <person name="Del Mar Angel L."/>
            <person name="du Plessis D."/>
            <person name="Fuchs T."/>
            <person name="Gasser K."/>
            <person name="Kramer D."/>
            <person name="Li W."/>
            <person name="Munsamy K."/>
            <person name="Piso A."/>
            <person name="Price J.L."/>
            <person name="Sonnekus B."/>
            <person name="Thomas C."/>
            <person name="van der Nest A."/>
            <person name="van Dijk A."/>
            <person name="van Heerden A."/>
            <person name="van Vuuren N."/>
            <person name="Yilmaz N."/>
            <person name="Duong T.A."/>
            <person name="van der Merwe N.A."/>
            <person name="Wingfield M.J."/>
            <person name="Wingfield B.D."/>
        </authorList>
    </citation>
    <scope>NUCLEOTIDE SEQUENCE [LARGE SCALE GENOMIC DNA]</scope>
    <source>
        <strain evidence="5 6">CMW 18167</strain>
    </source>
</reference>
<dbReference type="InterPro" id="IPR036849">
    <property type="entry name" value="Enolase-like_C_sf"/>
</dbReference>
<organism evidence="5 6">
    <name type="scientific">Paecilomyces lecythidis</name>
    <dbReference type="NCBI Taxonomy" id="3004212"/>
    <lineage>
        <taxon>Eukaryota</taxon>
        <taxon>Fungi</taxon>
        <taxon>Dikarya</taxon>
        <taxon>Ascomycota</taxon>
        <taxon>Pezizomycotina</taxon>
        <taxon>Eurotiomycetes</taxon>
        <taxon>Eurotiomycetidae</taxon>
        <taxon>Eurotiales</taxon>
        <taxon>Thermoascaceae</taxon>
        <taxon>Paecilomyces</taxon>
    </lineage>
</organism>
<dbReference type="Pfam" id="PF02746">
    <property type="entry name" value="MR_MLE_N"/>
    <property type="match status" value="1"/>
</dbReference>
<dbReference type="PANTHER" id="PTHR13794">
    <property type="entry name" value="ENOLASE SUPERFAMILY, MANDELATE RACEMASE"/>
    <property type="match status" value="1"/>
</dbReference>
<protein>
    <recommendedName>
        <fullName evidence="4">Mandelate racemase/muconate lactonizing enzyme C-terminal domain-containing protein</fullName>
    </recommendedName>
</protein>
<evidence type="ECO:0000256" key="3">
    <source>
        <dbReference type="ARBA" id="ARBA00022842"/>
    </source>
</evidence>
<accession>A0ABR3X647</accession>
<dbReference type="SMART" id="SM00922">
    <property type="entry name" value="MR_MLE"/>
    <property type="match status" value="1"/>
</dbReference>
<dbReference type="SUPFAM" id="SSF51604">
    <property type="entry name" value="Enolase C-terminal domain-like"/>
    <property type="match status" value="1"/>
</dbReference>
<dbReference type="Gene3D" id="3.30.390.10">
    <property type="entry name" value="Enolase-like, N-terminal domain"/>
    <property type="match status" value="1"/>
</dbReference>
<evidence type="ECO:0000256" key="2">
    <source>
        <dbReference type="ARBA" id="ARBA00022723"/>
    </source>
</evidence>
<dbReference type="PANTHER" id="PTHR13794:SF58">
    <property type="entry name" value="MITOCHONDRIAL ENOLASE SUPERFAMILY MEMBER 1"/>
    <property type="match status" value="1"/>
</dbReference>
<keyword evidence="6" id="KW-1185">Reference proteome</keyword>
<dbReference type="InterPro" id="IPR046945">
    <property type="entry name" value="RHMD-like"/>
</dbReference>
<proteinExistence type="predicted"/>
<dbReference type="InterPro" id="IPR029065">
    <property type="entry name" value="Enolase_C-like"/>
</dbReference>
<evidence type="ECO:0000313" key="5">
    <source>
        <dbReference type="EMBL" id="KAL1871211.1"/>
    </source>
</evidence>
<dbReference type="InterPro" id="IPR013341">
    <property type="entry name" value="Mandelate_racemase_N_dom"/>
</dbReference>
<dbReference type="InterPro" id="IPR029017">
    <property type="entry name" value="Enolase-like_N"/>
</dbReference>
<keyword evidence="3" id="KW-0460">Magnesium</keyword>
<dbReference type="EMBL" id="JAVDPF010000028">
    <property type="protein sequence ID" value="KAL1871211.1"/>
    <property type="molecule type" value="Genomic_DNA"/>
</dbReference>